<dbReference type="eggNOG" id="KOG0504">
    <property type="taxonomic scope" value="Eukaryota"/>
</dbReference>
<dbReference type="SUPFAM" id="SSF48403">
    <property type="entry name" value="Ankyrin repeat"/>
    <property type="match status" value="1"/>
</dbReference>
<dbReference type="Pfam" id="PF12796">
    <property type="entry name" value="Ank_2"/>
    <property type="match status" value="1"/>
</dbReference>
<feature type="repeat" description="ANK" evidence="1">
    <location>
        <begin position="165"/>
        <end position="185"/>
    </location>
</feature>
<evidence type="ECO:0000313" key="2">
    <source>
        <dbReference type="EMBL" id="EEF43586.1"/>
    </source>
</evidence>
<dbReference type="Proteomes" id="UP000008311">
    <property type="component" value="Unassembled WGS sequence"/>
</dbReference>
<dbReference type="InParanoid" id="B9RY77"/>
<gene>
    <name evidence="2" type="ORF">RCOM_0810910</name>
</gene>
<name>B9RY77_RICCO</name>
<keyword evidence="3" id="KW-1185">Reference proteome</keyword>
<evidence type="ECO:0000313" key="3">
    <source>
        <dbReference type="Proteomes" id="UP000008311"/>
    </source>
</evidence>
<dbReference type="Pfam" id="PF00023">
    <property type="entry name" value="Ank"/>
    <property type="match status" value="1"/>
</dbReference>
<proteinExistence type="predicted"/>
<dbReference type="AlphaFoldDB" id="B9RY77"/>
<dbReference type="SMART" id="SM00248">
    <property type="entry name" value="ANK"/>
    <property type="match status" value="3"/>
</dbReference>
<dbReference type="PANTHER" id="PTHR24121">
    <property type="entry name" value="NO MECHANORECEPTOR POTENTIAL C, ISOFORM D-RELATED"/>
    <property type="match status" value="1"/>
</dbReference>
<feature type="repeat" description="ANK" evidence="1">
    <location>
        <begin position="80"/>
        <end position="112"/>
    </location>
</feature>
<dbReference type="PROSITE" id="PS50088">
    <property type="entry name" value="ANK_REPEAT"/>
    <property type="match status" value="2"/>
</dbReference>
<keyword evidence="1" id="KW-0040">ANK repeat</keyword>
<sequence>MDPELFKAATSGEIAFLERVTPDEESENSNGDIPLHVAAGVGCIEIVLSLITSILLCGNPRHTRQLLAYNKDLIQKTNRDEDTALHCAARNGHHDVVKCLMNVDPELSSFVNCIDGSPLYLNPKAFSAFIIFPTEQNLKHFQHISFMYISGNPMLVGLLNEPDNDGNTPLHLAVIYQEHKIIDILARDKRVNLNASTCSRTSSSKKGSSKLAVPIWDSLIN</sequence>
<dbReference type="InterPro" id="IPR002110">
    <property type="entry name" value="Ankyrin_rpt"/>
</dbReference>
<dbReference type="STRING" id="3988.B9RY77"/>
<accession>B9RY77</accession>
<evidence type="ECO:0000256" key="1">
    <source>
        <dbReference type="PROSITE-ProRule" id="PRU00023"/>
    </source>
</evidence>
<dbReference type="InterPro" id="IPR036770">
    <property type="entry name" value="Ankyrin_rpt-contain_sf"/>
</dbReference>
<dbReference type="EMBL" id="EQ973830">
    <property type="protein sequence ID" value="EEF43586.1"/>
    <property type="molecule type" value="Genomic_DNA"/>
</dbReference>
<organism evidence="2 3">
    <name type="scientific">Ricinus communis</name>
    <name type="common">Castor bean</name>
    <dbReference type="NCBI Taxonomy" id="3988"/>
    <lineage>
        <taxon>Eukaryota</taxon>
        <taxon>Viridiplantae</taxon>
        <taxon>Streptophyta</taxon>
        <taxon>Embryophyta</taxon>
        <taxon>Tracheophyta</taxon>
        <taxon>Spermatophyta</taxon>
        <taxon>Magnoliopsida</taxon>
        <taxon>eudicotyledons</taxon>
        <taxon>Gunneridae</taxon>
        <taxon>Pentapetalae</taxon>
        <taxon>rosids</taxon>
        <taxon>fabids</taxon>
        <taxon>Malpighiales</taxon>
        <taxon>Euphorbiaceae</taxon>
        <taxon>Acalyphoideae</taxon>
        <taxon>Acalypheae</taxon>
        <taxon>Ricinus</taxon>
    </lineage>
</organism>
<dbReference type="PANTHER" id="PTHR24121:SF30">
    <property type="entry name" value="ANKYRIN REPEAT-CONTAINING PROTEIN ITN1-LIKE"/>
    <property type="match status" value="1"/>
</dbReference>
<dbReference type="PROSITE" id="PS50297">
    <property type="entry name" value="ANK_REP_REGION"/>
    <property type="match status" value="1"/>
</dbReference>
<reference evidence="3" key="1">
    <citation type="journal article" date="2010" name="Nat. Biotechnol.">
        <title>Draft genome sequence of the oilseed species Ricinus communis.</title>
        <authorList>
            <person name="Chan A.P."/>
            <person name="Crabtree J."/>
            <person name="Zhao Q."/>
            <person name="Lorenzi H."/>
            <person name="Orvis J."/>
            <person name="Puiu D."/>
            <person name="Melake-Berhan A."/>
            <person name="Jones K.M."/>
            <person name="Redman J."/>
            <person name="Chen G."/>
            <person name="Cahoon E.B."/>
            <person name="Gedil M."/>
            <person name="Stanke M."/>
            <person name="Haas B.J."/>
            <person name="Wortman J.R."/>
            <person name="Fraser-Liggett C.M."/>
            <person name="Ravel J."/>
            <person name="Rabinowicz P.D."/>
        </authorList>
    </citation>
    <scope>NUCLEOTIDE SEQUENCE [LARGE SCALE GENOMIC DNA]</scope>
    <source>
        <strain evidence="3">cv. Hale</strain>
    </source>
</reference>
<protein>
    <submittedName>
        <fullName evidence="2">Ankyrin repeat-containing protein, putative</fullName>
    </submittedName>
</protein>
<dbReference type="Gene3D" id="1.25.40.20">
    <property type="entry name" value="Ankyrin repeat-containing domain"/>
    <property type="match status" value="2"/>
</dbReference>